<dbReference type="InterPro" id="IPR011990">
    <property type="entry name" value="TPR-like_helical_dom_sf"/>
</dbReference>
<evidence type="ECO:0000313" key="6">
    <source>
        <dbReference type="EMBL" id="EPZ16284.1"/>
    </source>
</evidence>
<organism evidence="6 7">
    <name type="scientific">Thauera terpenica 58Eu</name>
    <dbReference type="NCBI Taxonomy" id="1348657"/>
    <lineage>
        <taxon>Bacteria</taxon>
        <taxon>Pseudomonadati</taxon>
        <taxon>Pseudomonadota</taxon>
        <taxon>Betaproteobacteria</taxon>
        <taxon>Rhodocyclales</taxon>
        <taxon>Zoogloeaceae</taxon>
        <taxon>Thauera</taxon>
    </lineage>
</organism>
<protein>
    <recommendedName>
        <fullName evidence="5">HTH luxR-type domain-containing protein</fullName>
    </recommendedName>
</protein>
<evidence type="ECO:0000256" key="2">
    <source>
        <dbReference type="ARBA" id="ARBA00023015"/>
    </source>
</evidence>
<dbReference type="STRING" id="1348657.M622_13730"/>
<evidence type="ECO:0000256" key="1">
    <source>
        <dbReference type="ARBA" id="ARBA00022737"/>
    </source>
</evidence>
<evidence type="ECO:0000256" key="3">
    <source>
        <dbReference type="ARBA" id="ARBA00023125"/>
    </source>
</evidence>
<dbReference type="PROSITE" id="PS50043">
    <property type="entry name" value="HTH_LUXR_2"/>
    <property type="match status" value="1"/>
</dbReference>
<dbReference type="EMBL" id="ATJV01000047">
    <property type="protein sequence ID" value="EPZ16284.1"/>
    <property type="molecule type" value="Genomic_DNA"/>
</dbReference>
<dbReference type="PATRIC" id="fig|1348657.5.peg.1284"/>
<gene>
    <name evidence="6" type="ORF">M622_13730</name>
</gene>
<dbReference type="Pfam" id="PF25873">
    <property type="entry name" value="WHD_MalT"/>
    <property type="match status" value="1"/>
</dbReference>
<dbReference type="PANTHER" id="PTHR43214:SF41">
    <property type="entry name" value="NITRATE_NITRITE RESPONSE REGULATOR PROTEIN NARP"/>
    <property type="match status" value="1"/>
</dbReference>
<sequence>MRASGRDAPPNYAFAAVPIRLLAEVAGAADRPRLLALVAPVGYGKTVFMSGLYARLREQGEHCFWTSLDDRDGSVERVLRLLEEMAYRHSAQLHPTQALFRGDEPLESRVDGLVGAAAAHAGPFTVFIDNLDACADPALGYVLDRLVFETPPSVRFVISSTTDLPLDMTRARLEGLVRQIGFAELSLGVDEVAALLGAELAGAIGDEGVQAVARQTEGWPAAVRLAQIALAAAERPQQLLDGFSGSDQDLAAFLNRQVLSDFSAEMRDFLLGLGLLRTFCADLARQAIGCERAGEHLALLLQRNVFVIPLDRNRAWYRLHTLFREYLQGEARRTLDQARRAGILLRAAQWCDQQGRGHDAIDYALQAGAHEAAAEMLERSAPAIVRDRGDMLQYIEWADLLLQRRCALGWQAEYWYVWALVLNRNYERGRLQIDHLSNRIRLAGRNGGDADMPAHLQRRLDIIKASIDVFTDRLSDAYRNATLCIDSGGLEDPFDATAASCTASIYLSGAFRFIEAREILQQAQTSAYQTNSRYASGWVIALTALPPIYEGNYALIHPELEPALRALQQGLGEGAGICGTIALLAANCEVEMGRDEAALPLLLLGLRNAETHGFVDAVACGLDAAVKLWGGEGDGDGPVSLARLRRLAASYPPRLAYMLSCLLVRRLLRLGRLGEAVEEGARIGLERDVPDHGAALAVARVRDLRTAALIDLAIARGDGRAAAALIADAFRSARADGRVGRMVELVLAEMSLACQAGQTAAANRHLMRAVSLAASRTIVRPFLDHAPAIAALVEDTRPVDWGFALMQERRFFADLCGRLPIGKHPLKDRLAALQVDSPLADPLTRRQMELLLLLDAGLSNQQIADRSHVTVSTVKGHFQKLYAKLGVTSRAAALARARAMNLL</sequence>
<dbReference type="InterPro" id="IPR016032">
    <property type="entry name" value="Sig_transdc_resp-reg_C-effctor"/>
</dbReference>
<proteinExistence type="predicted"/>
<dbReference type="SUPFAM" id="SSF46894">
    <property type="entry name" value="C-terminal effector domain of the bipartite response regulators"/>
    <property type="match status" value="1"/>
</dbReference>
<dbReference type="Pfam" id="PF00196">
    <property type="entry name" value="GerE"/>
    <property type="match status" value="1"/>
</dbReference>
<dbReference type="InterPro" id="IPR059106">
    <property type="entry name" value="WHD_MalT"/>
</dbReference>
<reference evidence="6 7" key="1">
    <citation type="submission" date="2013-06" db="EMBL/GenBank/DDBJ databases">
        <title>Draft genome sequence of Thauera terpenica.</title>
        <authorList>
            <person name="Liu B."/>
            <person name="Frostegard A.H."/>
            <person name="Shapleigh J.P."/>
        </authorList>
    </citation>
    <scope>NUCLEOTIDE SEQUENCE [LARGE SCALE GENOMIC DNA]</scope>
    <source>
        <strain evidence="6 7">58Eu</strain>
    </source>
</reference>
<dbReference type="InterPro" id="IPR036388">
    <property type="entry name" value="WH-like_DNA-bd_sf"/>
</dbReference>
<keyword evidence="2" id="KW-0805">Transcription regulation</keyword>
<name>T0ATW1_9RHOO</name>
<feature type="domain" description="HTH luxR-type" evidence="5">
    <location>
        <begin position="836"/>
        <end position="901"/>
    </location>
</feature>
<dbReference type="PRINTS" id="PR00038">
    <property type="entry name" value="HTHLUXR"/>
</dbReference>
<keyword evidence="4" id="KW-0804">Transcription</keyword>
<comment type="caution">
    <text evidence="6">The sequence shown here is derived from an EMBL/GenBank/DDBJ whole genome shotgun (WGS) entry which is preliminary data.</text>
</comment>
<dbReference type="GO" id="GO:0006355">
    <property type="term" value="P:regulation of DNA-templated transcription"/>
    <property type="evidence" value="ECO:0007669"/>
    <property type="project" value="InterPro"/>
</dbReference>
<dbReference type="InterPro" id="IPR027417">
    <property type="entry name" value="P-loop_NTPase"/>
</dbReference>
<dbReference type="Gene3D" id="1.25.40.10">
    <property type="entry name" value="Tetratricopeptide repeat domain"/>
    <property type="match status" value="1"/>
</dbReference>
<dbReference type="Gene3D" id="1.10.10.10">
    <property type="entry name" value="Winged helix-like DNA-binding domain superfamily/Winged helix DNA-binding domain"/>
    <property type="match status" value="1"/>
</dbReference>
<evidence type="ECO:0000313" key="7">
    <source>
        <dbReference type="Proteomes" id="UP000015455"/>
    </source>
</evidence>
<dbReference type="PANTHER" id="PTHR43214">
    <property type="entry name" value="TWO-COMPONENT RESPONSE REGULATOR"/>
    <property type="match status" value="1"/>
</dbReference>
<keyword evidence="7" id="KW-1185">Reference proteome</keyword>
<evidence type="ECO:0000259" key="5">
    <source>
        <dbReference type="PROSITE" id="PS50043"/>
    </source>
</evidence>
<keyword evidence="1" id="KW-0677">Repeat</keyword>
<dbReference type="Pfam" id="PF24883">
    <property type="entry name" value="NPHP3_N"/>
    <property type="match status" value="1"/>
</dbReference>
<dbReference type="CDD" id="cd06170">
    <property type="entry name" value="LuxR_C_like"/>
    <property type="match status" value="1"/>
</dbReference>
<dbReference type="AlphaFoldDB" id="T0ATW1"/>
<dbReference type="eggNOG" id="COG2909">
    <property type="taxonomic scope" value="Bacteria"/>
</dbReference>
<dbReference type="Proteomes" id="UP000015455">
    <property type="component" value="Unassembled WGS sequence"/>
</dbReference>
<evidence type="ECO:0000256" key="4">
    <source>
        <dbReference type="ARBA" id="ARBA00023163"/>
    </source>
</evidence>
<dbReference type="InterPro" id="IPR056884">
    <property type="entry name" value="NPHP3-like_N"/>
</dbReference>
<dbReference type="InterPro" id="IPR039420">
    <property type="entry name" value="WalR-like"/>
</dbReference>
<dbReference type="SUPFAM" id="SSF52540">
    <property type="entry name" value="P-loop containing nucleoside triphosphate hydrolases"/>
    <property type="match status" value="1"/>
</dbReference>
<dbReference type="GO" id="GO:0003677">
    <property type="term" value="F:DNA binding"/>
    <property type="evidence" value="ECO:0007669"/>
    <property type="project" value="UniProtKB-KW"/>
</dbReference>
<dbReference type="InterPro" id="IPR000792">
    <property type="entry name" value="Tscrpt_reg_LuxR_C"/>
</dbReference>
<dbReference type="SMART" id="SM00421">
    <property type="entry name" value="HTH_LUXR"/>
    <property type="match status" value="1"/>
</dbReference>
<keyword evidence="3" id="KW-0238">DNA-binding</keyword>
<accession>T0ATW1</accession>